<proteinExistence type="predicted"/>
<feature type="transmembrane region" description="Helical" evidence="2">
    <location>
        <begin position="330"/>
        <end position="350"/>
    </location>
</feature>
<gene>
    <name evidence="3" type="ORF">P0Y48_14270</name>
</gene>
<feature type="region of interest" description="Disordered" evidence="1">
    <location>
        <begin position="586"/>
        <end position="606"/>
    </location>
</feature>
<feature type="transmembrane region" description="Helical" evidence="2">
    <location>
        <begin position="142"/>
        <end position="164"/>
    </location>
</feature>
<feature type="transmembrane region" description="Helical" evidence="2">
    <location>
        <begin position="356"/>
        <end position="379"/>
    </location>
</feature>
<protein>
    <recommendedName>
        <fullName evidence="5">Signal transduction histidine kinase</fullName>
    </recommendedName>
</protein>
<dbReference type="EMBL" id="CP119321">
    <property type="protein sequence ID" value="WEK13604.1"/>
    <property type="molecule type" value="Genomic_DNA"/>
</dbReference>
<evidence type="ECO:0000313" key="3">
    <source>
        <dbReference type="EMBL" id="WEK13604.1"/>
    </source>
</evidence>
<accession>A0AAJ5W257</accession>
<keyword evidence="2" id="KW-1133">Transmembrane helix</keyword>
<feature type="transmembrane region" description="Helical" evidence="2">
    <location>
        <begin position="44"/>
        <end position="63"/>
    </location>
</feature>
<sequence length="606" mass="64158">MISPTWCAADSEMTTPRSSDRLRLAEVVDHWWGAVSGGRFFTRWTLLASAVVAILILSPFSGLDGIAEHLAAMIASAVTWLVLVVLVLPVAVAERRLARPAARGALVIGALLAVSVARPFLNDAAAAILFDHPWTADWLQRVATNALSWFTVLPLVAAAASRYADARETAQRLESALAVFADLRGLVLRYGQQNAALLTDAVADVRRRRDALLAGVIDFDAVRAFADDVRAASHRLDARLSARLDAVVLDHDVPDEAARTPRVPFLARLARPHPLLVVGLYFAASTPYTLALGGVLLVIAALVLLVVFALTADAVIRFTARGQGPIARGVIVLLCWLAVALGTVLVGVLLTDADELVLAIPLVTIPALAVVVALTADAVERTGTQSRTLTDLLAHTAALATAQTAQAREPLWRAVDLLHDRVQSRCVIFAARVDEREPTPEEIRRFRASTEAAFAEILVGAPDRADTADLDGLLATWSGVLDVQADIDTSAMVALQTPVVATAVVAAVSEGFVNAVKHSEARAARLSVTTSADESELTVAIASRGVLRGSGATGLGLASFGDKATLRQEGDHVVLQVVVPLARAGVGRKGGPHRRWRAPTTTVSLP</sequence>
<evidence type="ECO:0000256" key="1">
    <source>
        <dbReference type="SAM" id="MobiDB-lite"/>
    </source>
</evidence>
<dbReference type="Proteomes" id="UP001213972">
    <property type="component" value="Chromosome"/>
</dbReference>
<keyword evidence="2" id="KW-0812">Transmembrane</keyword>
<dbReference type="AlphaFoldDB" id="A0AAJ5W257"/>
<feature type="transmembrane region" description="Helical" evidence="2">
    <location>
        <begin position="290"/>
        <end position="310"/>
    </location>
</feature>
<evidence type="ECO:0008006" key="5">
    <source>
        <dbReference type="Google" id="ProtNLM"/>
    </source>
</evidence>
<feature type="transmembrane region" description="Helical" evidence="2">
    <location>
        <begin position="105"/>
        <end position="130"/>
    </location>
</feature>
<keyword evidence="2" id="KW-0472">Membrane</keyword>
<feature type="transmembrane region" description="Helical" evidence="2">
    <location>
        <begin position="69"/>
        <end position="93"/>
    </location>
</feature>
<evidence type="ECO:0000313" key="4">
    <source>
        <dbReference type="Proteomes" id="UP001213972"/>
    </source>
</evidence>
<dbReference type="InterPro" id="IPR036890">
    <property type="entry name" value="HATPase_C_sf"/>
</dbReference>
<organism evidence="3 4">
    <name type="scientific">Candidatus Microbacterium phytovorans</name>
    <dbReference type="NCBI Taxonomy" id="3121374"/>
    <lineage>
        <taxon>Bacteria</taxon>
        <taxon>Bacillati</taxon>
        <taxon>Actinomycetota</taxon>
        <taxon>Actinomycetes</taxon>
        <taxon>Micrococcales</taxon>
        <taxon>Microbacteriaceae</taxon>
        <taxon>Microbacterium</taxon>
    </lineage>
</organism>
<name>A0AAJ5W257_9MICO</name>
<evidence type="ECO:0000256" key="2">
    <source>
        <dbReference type="SAM" id="Phobius"/>
    </source>
</evidence>
<dbReference type="Gene3D" id="3.30.565.10">
    <property type="entry name" value="Histidine kinase-like ATPase, C-terminal domain"/>
    <property type="match status" value="1"/>
</dbReference>
<reference evidence="3" key="1">
    <citation type="submission" date="2023-03" db="EMBL/GenBank/DDBJ databases">
        <title>Andean soil-derived lignocellulolytic bacterial consortium as a source of novel taxa and putative plastic-active enzymes.</title>
        <authorList>
            <person name="Diaz-Garcia L."/>
            <person name="Chuvochina M."/>
            <person name="Feuerriegel G."/>
            <person name="Bunk B."/>
            <person name="Sproer C."/>
            <person name="Streit W.R."/>
            <person name="Rodriguez L.M."/>
            <person name="Overmann J."/>
            <person name="Jimenez D.J."/>
        </authorList>
    </citation>
    <scope>NUCLEOTIDE SEQUENCE</scope>
    <source>
        <strain evidence="3">MAG 4610</strain>
    </source>
</reference>